<feature type="domain" description="DJ-1/PfpI" evidence="1">
    <location>
        <begin position="70"/>
        <end position="175"/>
    </location>
</feature>
<dbReference type="AlphaFoldDB" id="A0A6A5WKG4"/>
<dbReference type="Gene3D" id="3.40.50.880">
    <property type="match status" value="1"/>
</dbReference>
<accession>A0A6A5WKG4</accession>
<reference evidence="2" key="1">
    <citation type="journal article" date="2020" name="Stud. Mycol.">
        <title>101 Dothideomycetes genomes: a test case for predicting lifestyles and emergence of pathogens.</title>
        <authorList>
            <person name="Haridas S."/>
            <person name="Albert R."/>
            <person name="Binder M."/>
            <person name="Bloem J."/>
            <person name="Labutti K."/>
            <person name="Salamov A."/>
            <person name="Andreopoulos B."/>
            <person name="Baker S."/>
            <person name="Barry K."/>
            <person name="Bills G."/>
            <person name="Bluhm B."/>
            <person name="Cannon C."/>
            <person name="Castanera R."/>
            <person name="Culley D."/>
            <person name="Daum C."/>
            <person name="Ezra D."/>
            <person name="Gonzalez J."/>
            <person name="Henrissat B."/>
            <person name="Kuo A."/>
            <person name="Liang C."/>
            <person name="Lipzen A."/>
            <person name="Lutzoni F."/>
            <person name="Magnuson J."/>
            <person name="Mondo S."/>
            <person name="Nolan M."/>
            <person name="Ohm R."/>
            <person name="Pangilinan J."/>
            <person name="Park H.-J."/>
            <person name="Ramirez L."/>
            <person name="Alfaro M."/>
            <person name="Sun H."/>
            <person name="Tritt A."/>
            <person name="Yoshinaga Y."/>
            <person name="Zwiers L.-H."/>
            <person name="Turgeon B."/>
            <person name="Goodwin S."/>
            <person name="Spatafora J."/>
            <person name="Crous P."/>
            <person name="Grigoriev I."/>
        </authorList>
    </citation>
    <scope>NUCLEOTIDE SEQUENCE</scope>
    <source>
        <strain evidence="2">CBS 123094</strain>
    </source>
</reference>
<dbReference type="OrthoDB" id="543156at2759"/>
<gene>
    <name evidence="2" type="ORF">P154DRAFT_467323</name>
</gene>
<dbReference type="GO" id="GO:0016740">
    <property type="term" value="F:transferase activity"/>
    <property type="evidence" value="ECO:0007669"/>
    <property type="project" value="UniProtKB-KW"/>
</dbReference>
<organism evidence="2 3">
    <name type="scientific">Amniculicola lignicola CBS 123094</name>
    <dbReference type="NCBI Taxonomy" id="1392246"/>
    <lineage>
        <taxon>Eukaryota</taxon>
        <taxon>Fungi</taxon>
        <taxon>Dikarya</taxon>
        <taxon>Ascomycota</taxon>
        <taxon>Pezizomycotina</taxon>
        <taxon>Dothideomycetes</taxon>
        <taxon>Pleosporomycetidae</taxon>
        <taxon>Pleosporales</taxon>
        <taxon>Amniculicolaceae</taxon>
        <taxon>Amniculicola</taxon>
    </lineage>
</organism>
<name>A0A6A5WKG4_9PLEO</name>
<dbReference type="InterPro" id="IPR052158">
    <property type="entry name" value="INH-QAR"/>
</dbReference>
<proteinExistence type="predicted"/>
<dbReference type="PANTHER" id="PTHR43130:SF7">
    <property type="entry name" value="DJ-1_PFPI DOMAIN-CONTAINING PROTEIN"/>
    <property type="match status" value="1"/>
</dbReference>
<protein>
    <submittedName>
        <fullName evidence="2">Class I glutamine amidotransferase-like protein</fullName>
    </submittedName>
</protein>
<evidence type="ECO:0000259" key="1">
    <source>
        <dbReference type="Pfam" id="PF01965"/>
    </source>
</evidence>
<dbReference type="EMBL" id="ML977594">
    <property type="protein sequence ID" value="KAF1999605.1"/>
    <property type="molecule type" value="Genomic_DNA"/>
</dbReference>
<sequence length="237" mass="25850">MAEPTPQTTPTPLRIGVFYEKTQMTDLAGLDILGNISTEIVTMVTTLLPAYAPLLPFSHPTTFLYIASTLSPTWCTPSMNIVPTHTYATAPTDLDILLLGGPDPMNVPEESLEYLRKAAKETKTILTTCTGGMWLARSGVLDGKKATTNRMLVESARGAFPKVEWVEQRWVVEKGEFEGAEIWTAGGAGCGIDMTAEYAFRNFDRGLVLSALVGLDFDVKGRGQFYTEPIPEIPGLK</sequence>
<dbReference type="Pfam" id="PF01965">
    <property type="entry name" value="DJ-1_PfpI"/>
    <property type="match status" value="1"/>
</dbReference>
<dbReference type="SUPFAM" id="SSF52317">
    <property type="entry name" value="Class I glutamine amidotransferase-like"/>
    <property type="match status" value="1"/>
</dbReference>
<keyword evidence="2" id="KW-0315">Glutamine amidotransferase</keyword>
<keyword evidence="3" id="KW-1185">Reference proteome</keyword>
<keyword evidence="2" id="KW-0808">Transferase</keyword>
<dbReference type="Proteomes" id="UP000799779">
    <property type="component" value="Unassembled WGS sequence"/>
</dbReference>
<dbReference type="InterPro" id="IPR029062">
    <property type="entry name" value="Class_I_gatase-like"/>
</dbReference>
<dbReference type="InterPro" id="IPR002818">
    <property type="entry name" value="DJ-1/PfpI"/>
</dbReference>
<dbReference type="PANTHER" id="PTHR43130">
    <property type="entry name" value="ARAC-FAMILY TRANSCRIPTIONAL REGULATOR"/>
    <property type="match status" value="1"/>
</dbReference>
<evidence type="ECO:0000313" key="3">
    <source>
        <dbReference type="Proteomes" id="UP000799779"/>
    </source>
</evidence>
<evidence type="ECO:0000313" key="2">
    <source>
        <dbReference type="EMBL" id="KAF1999605.1"/>
    </source>
</evidence>